<sequence length="211" mass="24425">MPTIEEVTEDTTVPETKEKSYDDMTPAEREIRDAELRAKEIEEQSKLPYQWKQELNELDITVPLPKGTRPKDLVVKIMKKKLSVGLKGQEPILEGELCQEIKVEESTWTIHDQSSLVINLEKVNKMQWWENVLTHHPKIDTRKITPGNSKLGDLDGETRGVVEKMMYDNQQRAMGKPTSDEQKKMEHRDQQALERFKAAHPEMDFSNAKIS</sequence>
<proteinExistence type="predicted"/>
<feature type="compositionally biased region" description="Low complexity" evidence="5">
    <location>
        <begin position="1"/>
        <end position="14"/>
    </location>
</feature>
<comment type="caution">
    <text evidence="7">The sequence shown here is derived from an EMBL/GenBank/DDBJ whole genome shotgun (WGS) entry which is preliminary data.</text>
</comment>
<feature type="compositionally biased region" description="Basic and acidic residues" evidence="5">
    <location>
        <begin position="178"/>
        <end position="190"/>
    </location>
</feature>
<dbReference type="InterPro" id="IPR037898">
    <property type="entry name" value="NudC_fam"/>
</dbReference>
<evidence type="ECO:0000256" key="4">
    <source>
        <dbReference type="ARBA" id="ARBA00068398"/>
    </source>
</evidence>
<dbReference type="Proteomes" id="UP000383932">
    <property type="component" value="Unassembled WGS sequence"/>
</dbReference>
<gene>
    <name evidence="7" type="ORF">CTheo_2276</name>
</gene>
<dbReference type="GO" id="GO:0051082">
    <property type="term" value="F:unfolded protein binding"/>
    <property type="evidence" value="ECO:0007669"/>
    <property type="project" value="TreeGrafter"/>
</dbReference>
<evidence type="ECO:0000259" key="6">
    <source>
        <dbReference type="PROSITE" id="PS51203"/>
    </source>
</evidence>
<dbReference type="Gene3D" id="2.60.40.790">
    <property type="match status" value="1"/>
</dbReference>
<evidence type="ECO:0000313" key="7">
    <source>
        <dbReference type="EMBL" id="KAB5594346.1"/>
    </source>
</evidence>
<organism evidence="7 8">
    <name type="scientific">Ceratobasidium theobromae</name>
    <dbReference type="NCBI Taxonomy" id="1582974"/>
    <lineage>
        <taxon>Eukaryota</taxon>
        <taxon>Fungi</taxon>
        <taxon>Dikarya</taxon>
        <taxon>Basidiomycota</taxon>
        <taxon>Agaricomycotina</taxon>
        <taxon>Agaricomycetes</taxon>
        <taxon>Cantharellales</taxon>
        <taxon>Ceratobasidiaceae</taxon>
        <taxon>Ceratobasidium</taxon>
    </lineage>
</organism>
<dbReference type="EMBL" id="SSOP01000022">
    <property type="protein sequence ID" value="KAB5594346.1"/>
    <property type="molecule type" value="Genomic_DNA"/>
</dbReference>
<name>A0A5N5QT49_9AGAM</name>
<dbReference type="PANTHER" id="PTHR12356">
    <property type="entry name" value="NUCLEAR MOVEMENT PROTEIN NUDC"/>
    <property type="match status" value="1"/>
</dbReference>
<dbReference type="FunFam" id="2.60.40.790:FF:000001">
    <property type="entry name" value="Nuclear migration protein nudC"/>
    <property type="match status" value="1"/>
</dbReference>
<feature type="region of interest" description="Disordered" evidence="5">
    <location>
        <begin position="1"/>
        <end position="27"/>
    </location>
</feature>
<evidence type="ECO:0000256" key="2">
    <source>
        <dbReference type="ARBA" id="ARBA00022490"/>
    </source>
</evidence>
<dbReference type="SUPFAM" id="SSF49764">
    <property type="entry name" value="HSP20-like chaperones"/>
    <property type="match status" value="1"/>
</dbReference>
<dbReference type="PROSITE" id="PS51203">
    <property type="entry name" value="CS"/>
    <property type="match status" value="1"/>
</dbReference>
<evidence type="ECO:0000313" key="8">
    <source>
        <dbReference type="Proteomes" id="UP000383932"/>
    </source>
</evidence>
<reference evidence="7 8" key="1">
    <citation type="journal article" date="2019" name="Fungal Biol. Biotechnol.">
        <title>Draft genome sequence of fastidious pathogen Ceratobasidium theobromae, which causes vascular-streak dieback in Theobroma cacao.</title>
        <authorList>
            <person name="Ali S.S."/>
            <person name="Asman A."/>
            <person name="Shao J."/>
            <person name="Firmansyah A.P."/>
            <person name="Susilo A.W."/>
            <person name="Rosmana A."/>
            <person name="McMahon P."/>
            <person name="Junaid M."/>
            <person name="Guest D."/>
            <person name="Kheng T.Y."/>
            <person name="Meinhardt L.W."/>
            <person name="Bailey B.A."/>
        </authorList>
    </citation>
    <scope>NUCLEOTIDE SEQUENCE [LARGE SCALE GENOMIC DNA]</scope>
    <source>
        <strain evidence="7 8">CT2</strain>
    </source>
</reference>
<feature type="region of interest" description="Disordered" evidence="5">
    <location>
        <begin position="170"/>
        <end position="190"/>
    </location>
</feature>
<evidence type="ECO:0000256" key="5">
    <source>
        <dbReference type="SAM" id="MobiDB-lite"/>
    </source>
</evidence>
<protein>
    <recommendedName>
        <fullName evidence="4">Nuclear movement protein nudC</fullName>
    </recommendedName>
</protein>
<dbReference type="Pfam" id="PF04969">
    <property type="entry name" value="CS"/>
    <property type="match status" value="1"/>
</dbReference>
<dbReference type="AlphaFoldDB" id="A0A5N5QT49"/>
<feature type="compositionally biased region" description="Basic and acidic residues" evidence="5">
    <location>
        <begin position="15"/>
        <end position="27"/>
    </location>
</feature>
<feature type="domain" description="CS" evidence="6">
    <location>
        <begin position="44"/>
        <end position="133"/>
    </location>
</feature>
<comment type="function">
    <text evidence="3">Required for nuclear movement. May interact between microtubules and nuclei and/or may be involved in the generation of force used to move nuclei during interphase.</text>
</comment>
<evidence type="ECO:0000256" key="3">
    <source>
        <dbReference type="ARBA" id="ARBA00059400"/>
    </source>
</evidence>
<keyword evidence="8" id="KW-1185">Reference proteome</keyword>
<comment type="subcellular location">
    <subcellularLocation>
        <location evidence="1">Cytoplasm</location>
    </subcellularLocation>
</comment>
<dbReference type="PANTHER" id="PTHR12356:SF3">
    <property type="entry name" value="NUCLEAR MIGRATION PROTEIN NUDC"/>
    <property type="match status" value="1"/>
</dbReference>
<accession>A0A5N5QT49</accession>
<keyword evidence="2" id="KW-0963">Cytoplasm</keyword>
<dbReference type="InterPro" id="IPR007052">
    <property type="entry name" value="CS_dom"/>
</dbReference>
<dbReference type="CDD" id="cd06467">
    <property type="entry name" value="p23_NUDC_like"/>
    <property type="match status" value="1"/>
</dbReference>
<dbReference type="GO" id="GO:0006457">
    <property type="term" value="P:protein folding"/>
    <property type="evidence" value="ECO:0007669"/>
    <property type="project" value="TreeGrafter"/>
</dbReference>
<dbReference type="GO" id="GO:0005737">
    <property type="term" value="C:cytoplasm"/>
    <property type="evidence" value="ECO:0007669"/>
    <property type="project" value="UniProtKB-SubCell"/>
</dbReference>
<dbReference type="OrthoDB" id="416217at2759"/>
<dbReference type="InterPro" id="IPR008978">
    <property type="entry name" value="HSP20-like_chaperone"/>
</dbReference>
<evidence type="ECO:0000256" key="1">
    <source>
        <dbReference type="ARBA" id="ARBA00004496"/>
    </source>
</evidence>